<feature type="active site" description="Pros-phosphohistidine intermediate; for EIIB activity" evidence="8">
    <location>
        <position position="14"/>
    </location>
</feature>
<dbReference type="RefSeq" id="WP_035454601.1">
    <property type="nucleotide sequence ID" value="NZ_AZGA01000015.1"/>
</dbReference>
<dbReference type="OrthoDB" id="9788818at2"/>
<evidence type="ECO:0000256" key="8">
    <source>
        <dbReference type="PIRSR" id="PIRSR618455-1"/>
    </source>
</evidence>
<dbReference type="PROSITE" id="PS51101">
    <property type="entry name" value="PTS_EIIB_TYPE_4"/>
    <property type="match status" value="1"/>
</dbReference>
<dbReference type="InterPro" id="IPR018455">
    <property type="entry name" value="PTS_IIB_sorbose-sp_subgr"/>
</dbReference>
<evidence type="ECO:0000256" key="1">
    <source>
        <dbReference type="ARBA" id="ARBA00004496"/>
    </source>
</evidence>
<accession>X0PG99</accession>
<dbReference type="InterPro" id="IPR004720">
    <property type="entry name" value="PTS_IIB_sorbose-sp"/>
</dbReference>
<feature type="modified residue" description="N6-acetyllysine" evidence="9">
    <location>
        <position position="73"/>
    </location>
</feature>
<evidence type="ECO:0000313" key="11">
    <source>
        <dbReference type="EMBL" id="KRM35491.1"/>
    </source>
</evidence>
<name>X0PG99_9LACO</name>
<proteinExistence type="predicted"/>
<dbReference type="NCBIfam" id="TIGR00854">
    <property type="entry name" value="pts-sorbose"/>
    <property type="match status" value="1"/>
</dbReference>
<dbReference type="GO" id="GO:0016301">
    <property type="term" value="F:kinase activity"/>
    <property type="evidence" value="ECO:0007669"/>
    <property type="project" value="UniProtKB-KW"/>
</dbReference>
<comment type="subcellular location">
    <subcellularLocation>
        <location evidence="1">Cytoplasm</location>
    </subcellularLocation>
</comment>
<dbReference type="EMBL" id="AZGA01000015">
    <property type="protein sequence ID" value="KRM35491.1"/>
    <property type="molecule type" value="Genomic_DNA"/>
</dbReference>
<evidence type="ECO:0000313" key="12">
    <source>
        <dbReference type="Proteomes" id="UP000051236"/>
    </source>
</evidence>
<dbReference type="PATRIC" id="fig|1423734.3.peg.1030"/>
<feature type="modified residue" description="Phosphohistidine; by EIIA" evidence="9">
    <location>
        <position position="14"/>
    </location>
</feature>
<dbReference type="Pfam" id="PF03830">
    <property type="entry name" value="PTSIIB_sorb"/>
    <property type="match status" value="1"/>
</dbReference>
<evidence type="ECO:0000259" key="10">
    <source>
        <dbReference type="PROSITE" id="PS51101"/>
    </source>
</evidence>
<evidence type="ECO:0000256" key="5">
    <source>
        <dbReference type="ARBA" id="ARBA00022679"/>
    </source>
</evidence>
<dbReference type="CDD" id="cd00001">
    <property type="entry name" value="PTS_IIB_man"/>
    <property type="match status" value="1"/>
</dbReference>
<reference evidence="11 12" key="1">
    <citation type="journal article" date="2015" name="Genome Announc.">
        <title>Expanding the biotechnology potential of lactobacilli through comparative genomics of 213 strains and associated genera.</title>
        <authorList>
            <person name="Sun Z."/>
            <person name="Harris H.M."/>
            <person name="McCann A."/>
            <person name="Guo C."/>
            <person name="Argimon S."/>
            <person name="Zhang W."/>
            <person name="Yang X."/>
            <person name="Jeffery I.B."/>
            <person name="Cooney J.C."/>
            <person name="Kagawa T.F."/>
            <person name="Liu W."/>
            <person name="Song Y."/>
            <person name="Salvetti E."/>
            <person name="Wrobel A."/>
            <person name="Rasinkangas P."/>
            <person name="Parkhill J."/>
            <person name="Rea M.C."/>
            <person name="O'Sullivan O."/>
            <person name="Ritari J."/>
            <person name="Douillard F.P."/>
            <person name="Paul Ross R."/>
            <person name="Yang R."/>
            <person name="Briner A.E."/>
            <person name="Felis G.E."/>
            <person name="de Vos W.M."/>
            <person name="Barrangou R."/>
            <person name="Klaenhammer T.R."/>
            <person name="Caufield P.W."/>
            <person name="Cui Y."/>
            <person name="Zhang H."/>
            <person name="O'Toole P.W."/>
        </authorList>
    </citation>
    <scope>NUCLEOTIDE SEQUENCE [LARGE SCALE GENOMIC DNA]</scope>
    <source>
        <strain evidence="11 12">DSM 18527</strain>
    </source>
</reference>
<dbReference type="InterPro" id="IPR036667">
    <property type="entry name" value="PTS_IIB_sorbose-sp_sf"/>
</dbReference>
<evidence type="ECO:0000256" key="3">
    <source>
        <dbReference type="ARBA" id="ARBA00022490"/>
    </source>
</evidence>
<keyword evidence="4" id="KW-0762">Sugar transport</keyword>
<feature type="domain" description="PTS EIIB type-4" evidence="10">
    <location>
        <begin position="1"/>
        <end position="164"/>
    </location>
</feature>
<keyword evidence="2" id="KW-0813">Transport</keyword>
<dbReference type="eggNOG" id="COG3444">
    <property type="taxonomic scope" value="Bacteria"/>
</dbReference>
<dbReference type="SUPFAM" id="SSF52728">
    <property type="entry name" value="PTS IIb component"/>
    <property type="match status" value="1"/>
</dbReference>
<keyword evidence="7" id="KW-0418">Kinase</keyword>
<evidence type="ECO:0000256" key="4">
    <source>
        <dbReference type="ARBA" id="ARBA00022597"/>
    </source>
</evidence>
<evidence type="ECO:0000256" key="2">
    <source>
        <dbReference type="ARBA" id="ARBA00022448"/>
    </source>
</evidence>
<dbReference type="GO" id="GO:0005737">
    <property type="term" value="C:cytoplasm"/>
    <property type="evidence" value="ECO:0007669"/>
    <property type="project" value="UniProtKB-SubCell"/>
</dbReference>
<dbReference type="Proteomes" id="UP000051236">
    <property type="component" value="Unassembled WGS sequence"/>
</dbReference>
<evidence type="ECO:0000256" key="9">
    <source>
        <dbReference type="PIRSR" id="PIRSR618455-2"/>
    </source>
</evidence>
<keyword evidence="6" id="KW-0598">Phosphotransferase system</keyword>
<dbReference type="AlphaFoldDB" id="X0PG99"/>
<dbReference type="GO" id="GO:0008982">
    <property type="term" value="F:protein-N(PI)-phosphohistidine-sugar phosphotransferase activity"/>
    <property type="evidence" value="ECO:0007669"/>
    <property type="project" value="InterPro"/>
</dbReference>
<comment type="caution">
    <text evidence="11">The sequence shown here is derived from an EMBL/GenBank/DDBJ whole genome shotgun (WGS) entry which is preliminary data.</text>
</comment>
<keyword evidence="12" id="KW-1185">Reference proteome</keyword>
<evidence type="ECO:0000256" key="6">
    <source>
        <dbReference type="ARBA" id="ARBA00022683"/>
    </source>
</evidence>
<organism evidence="11 12">
    <name type="scientific">Agrilactobacillus composti DSM 18527 = JCM 14202</name>
    <dbReference type="NCBI Taxonomy" id="1423734"/>
    <lineage>
        <taxon>Bacteria</taxon>
        <taxon>Bacillati</taxon>
        <taxon>Bacillota</taxon>
        <taxon>Bacilli</taxon>
        <taxon>Lactobacillales</taxon>
        <taxon>Lactobacillaceae</taxon>
        <taxon>Agrilactobacillus</taxon>
    </lineage>
</organism>
<evidence type="ECO:0000256" key="7">
    <source>
        <dbReference type="ARBA" id="ARBA00022777"/>
    </source>
</evidence>
<dbReference type="GO" id="GO:0009401">
    <property type="term" value="P:phosphoenolpyruvate-dependent sugar phosphotransferase system"/>
    <property type="evidence" value="ECO:0007669"/>
    <property type="project" value="UniProtKB-KW"/>
</dbReference>
<gene>
    <name evidence="11" type="ORF">FC83_GL001016</name>
</gene>
<dbReference type="STRING" id="1423734.FC83_GL001016"/>
<keyword evidence="3" id="KW-0963">Cytoplasm</keyword>
<protein>
    <submittedName>
        <fullName evidence="11">Protein-N(Pi)-phosphohistidine--sugar phosphotransferase</fullName>
    </submittedName>
</protein>
<sequence length="164" mass="18288">MIIKLARIDDRLIHGQVTTVWSKEANANRIIIVSQEVFNDPIRKQLLKQASPPGMKVNIVDVEKAIAVFNNPKYNDETVFYLFTNPSEALALIEGGVPIKTLNIGGMQFKDGKKQITKAVSLNEKDVAAFRKLAKLNVNLDLRVVKTDPTTNILTKIDETFGPE</sequence>
<dbReference type="Gene3D" id="3.40.35.10">
    <property type="entry name" value="Phosphotransferase system, sorbose subfamily IIB component"/>
    <property type="match status" value="1"/>
</dbReference>
<keyword evidence="5 11" id="KW-0808">Transferase</keyword>